<keyword evidence="2" id="KW-0863">Zinc-finger</keyword>
<proteinExistence type="predicted"/>
<gene>
    <name evidence="6" type="ORF">ABMA28_008228</name>
</gene>
<evidence type="ECO:0000313" key="7">
    <source>
        <dbReference type="Proteomes" id="UP001549921"/>
    </source>
</evidence>
<dbReference type="AlphaFoldDB" id="A0ABD0SGE3"/>
<dbReference type="Pfam" id="PF10551">
    <property type="entry name" value="MULE"/>
    <property type="match status" value="1"/>
</dbReference>
<comment type="caution">
    <text evidence="6">The sequence shown here is derived from an EMBL/GenBank/DDBJ whole genome shotgun (WGS) entry which is preliminary data.</text>
</comment>
<keyword evidence="3" id="KW-0862">Zinc</keyword>
<evidence type="ECO:0000256" key="3">
    <source>
        <dbReference type="ARBA" id="ARBA00022833"/>
    </source>
</evidence>
<evidence type="ECO:0000313" key="6">
    <source>
        <dbReference type="EMBL" id="KAL0818920.1"/>
    </source>
</evidence>
<dbReference type="GO" id="GO:0008270">
    <property type="term" value="F:zinc ion binding"/>
    <property type="evidence" value="ECO:0007669"/>
    <property type="project" value="UniProtKB-KW"/>
</dbReference>
<evidence type="ECO:0000259" key="5">
    <source>
        <dbReference type="Pfam" id="PF10551"/>
    </source>
</evidence>
<sequence>MNSEPSTSRGNKLTIIPSQRGGQILLCNGYKYNLRGINNGHTTWRCVMRKCCSAKLVVNYNSIIIKEEPHTFPSFNNIKKTLYKHRNKSLETEKVRFLKWKEVCVPGKFKNLLFADYSDETRILIFCSEEGREQLYTIHVDLGSSDDDNMNIIPTVYALLLDKKQATYETLFRLLKSQVPEFEPQKVTTDFEISAMLAVNEVFPTAKTQGCLFHFKQAVLRKAKSHDLNKSKLGKAHVRRCMALSYLPTEFVSDGWLYVLVLFYNSVKYILMLNIIHIVLNITFYFKNICLCYP</sequence>
<dbReference type="Gene3D" id="2.20.25.240">
    <property type="match status" value="1"/>
</dbReference>
<dbReference type="Proteomes" id="UP001549921">
    <property type="component" value="Unassembled WGS sequence"/>
</dbReference>
<evidence type="ECO:0008006" key="8">
    <source>
        <dbReference type="Google" id="ProtNLM"/>
    </source>
</evidence>
<dbReference type="Pfam" id="PF04500">
    <property type="entry name" value="FLYWCH"/>
    <property type="match status" value="1"/>
</dbReference>
<dbReference type="EMBL" id="JBEDNZ010000021">
    <property type="protein sequence ID" value="KAL0818920.1"/>
    <property type="molecule type" value="Genomic_DNA"/>
</dbReference>
<reference evidence="6 7" key="1">
    <citation type="submission" date="2024-06" db="EMBL/GenBank/DDBJ databases">
        <title>A chromosome-level genome assembly of beet webworm, Loxostege sticticalis.</title>
        <authorList>
            <person name="Zhang Y."/>
        </authorList>
    </citation>
    <scope>NUCLEOTIDE SEQUENCE [LARGE SCALE GENOMIC DNA]</scope>
    <source>
        <strain evidence="6">AQ028</strain>
        <tissue evidence="6">Male pupae</tissue>
    </source>
</reference>
<accession>A0ABD0SGE3</accession>
<protein>
    <recommendedName>
        <fullName evidence="8">MULE transposase domain-containing protein</fullName>
    </recommendedName>
</protein>
<name>A0ABD0SGE3_LOXSC</name>
<evidence type="ECO:0000259" key="4">
    <source>
        <dbReference type="Pfam" id="PF04500"/>
    </source>
</evidence>
<evidence type="ECO:0000256" key="2">
    <source>
        <dbReference type="ARBA" id="ARBA00022771"/>
    </source>
</evidence>
<organism evidence="6 7">
    <name type="scientific">Loxostege sticticalis</name>
    <name type="common">Beet webworm moth</name>
    <dbReference type="NCBI Taxonomy" id="481309"/>
    <lineage>
        <taxon>Eukaryota</taxon>
        <taxon>Metazoa</taxon>
        <taxon>Ecdysozoa</taxon>
        <taxon>Arthropoda</taxon>
        <taxon>Hexapoda</taxon>
        <taxon>Insecta</taxon>
        <taxon>Pterygota</taxon>
        <taxon>Neoptera</taxon>
        <taxon>Endopterygota</taxon>
        <taxon>Lepidoptera</taxon>
        <taxon>Glossata</taxon>
        <taxon>Ditrysia</taxon>
        <taxon>Pyraloidea</taxon>
        <taxon>Crambidae</taxon>
        <taxon>Pyraustinae</taxon>
        <taxon>Loxostege</taxon>
    </lineage>
</organism>
<evidence type="ECO:0000256" key="1">
    <source>
        <dbReference type="ARBA" id="ARBA00022723"/>
    </source>
</evidence>
<keyword evidence="1" id="KW-0479">Metal-binding</keyword>
<dbReference type="InterPro" id="IPR018289">
    <property type="entry name" value="MULE_transposase_dom"/>
</dbReference>
<dbReference type="InterPro" id="IPR007588">
    <property type="entry name" value="Znf_FLYWCH"/>
</dbReference>
<feature type="domain" description="MULE transposase" evidence="5">
    <location>
        <begin position="147"/>
        <end position="217"/>
    </location>
</feature>
<feature type="domain" description="FLYWCH-type" evidence="4">
    <location>
        <begin position="16"/>
        <end position="71"/>
    </location>
</feature>